<dbReference type="CDD" id="cd00060">
    <property type="entry name" value="FHA"/>
    <property type="match status" value="1"/>
</dbReference>
<keyword evidence="1" id="KW-0597">Phosphoprotein</keyword>
<feature type="region of interest" description="Disordered" evidence="2">
    <location>
        <begin position="377"/>
        <end position="396"/>
    </location>
</feature>
<feature type="region of interest" description="Disordered" evidence="2">
    <location>
        <begin position="201"/>
        <end position="260"/>
    </location>
</feature>
<gene>
    <name evidence="4" type="ORF">E6C70_06040</name>
</gene>
<accession>A0A4S4G0H1</accession>
<dbReference type="Gene3D" id="2.60.200.20">
    <property type="match status" value="1"/>
</dbReference>
<dbReference type="OrthoDB" id="5485098at2"/>
<dbReference type="SUPFAM" id="SSF49879">
    <property type="entry name" value="SMAD/FHA domain"/>
    <property type="match status" value="1"/>
</dbReference>
<feature type="compositionally biased region" description="Low complexity" evidence="2">
    <location>
        <begin position="235"/>
        <end position="244"/>
    </location>
</feature>
<dbReference type="InterPro" id="IPR008984">
    <property type="entry name" value="SMAD_FHA_dom_sf"/>
</dbReference>
<name>A0A4S4G0H1_9MICO</name>
<sequence length="396" mass="40916">MAGIRGDGAVEPPAVWTFASGRDFVIALPVGTDAAVLAAIADLPRHAMTIERLVATVPLNGPGAVTDFAAVVAGASVDGDGVPISVVVRGDVAVQVHSVGGSRRFTDRDIRPWLLADFRSVTGLSVGAADEPAPPFAELGLEGEPIGQGADGARLDWVTGAGDGEVFVTAASRSVAREDALHDTVLRPTSSVEDTVLRPGGAVEDTVLGPGASEPSRRDDDTVLFGRRRARRPTAEAGVPADGADAGGGGPVESENATAARPASTGFAFRIGAGETRPLDAVYLIGRKPRYARVAPADTDVRLIAVPSPTTEVSSTHLELRAQGSAIVVTDLRSTNGTIVHPARGRRVRLRPGESLVVMPGTRVDIGDDTIIEVFAQTSAPEPISTPDPPTRRPTT</sequence>
<evidence type="ECO:0000259" key="3">
    <source>
        <dbReference type="PROSITE" id="PS50006"/>
    </source>
</evidence>
<dbReference type="SMART" id="SM00240">
    <property type="entry name" value="FHA"/>
    <property type="match status" value="1"/>
</dbReference>
<dbReference type="InterPro" id="IPR000253">
    <property type="entry name" value="FHA_dom"/>
</dbReference>
<dbReference type="PROSITE" id="PS50006">
    <property type="entry name" value="FHA_DOMAIN"/>
    <property type="match status" value="1"/>
</dbReference>
<evidence type="ECO:0000256" key="2">
    <source>
        <dbReference type="SAM" id="MobiDB-lite"/>
    </source>
</evidence>
<dbReference type="AlphaFoldDB" id="A0A4S4G0H1"/>
<reference evidence="4 5" key="1">
    <citation type="submission" date="2019-04" db="EMBL/GenBank/DDBJ databases">
        <authorList>
            <person name="Jiang L."/>
        </authorList>
    </citation>
    <scope>NUCLEOTIDE SEQUENCE [LARGE SCALE GENOMIC DNA]</scope>
    <source>
        <strain evidence="4 5">YIM 131861</strain>
    </source>
</reference>
<dbReference type="EMBL" id="SSSN01000003">
    <property type="protein sequence ID" value="THG35596.1"/>
    <property type="molecule type" value="Genomic_DNA"/>
</dbReference>
<evidence type="ECO:0000313" key="4">
    <source>
        <dbReference type="EMBL" id="THG35596.1"/>
    </source>
</evidence>
<protein>
    <submittedName>
        <fullName evidence="4">FHA domain-containing protein</fullName>
    </submittedName>
</protein>
<evidence type="ECO:0000313" key="5">
    <source>
        <dbReference type="Proteomes" id="UP000307380"/>
    </source>
</evidence>
<dbReference type="Pfam" id="PF00498">
    <property type="entry name" value="FHA"/>
    <property type="match status" value="1"/>
</dbReference>
<keyword evidence="5" id="KW-1185">Reference proteome</keyword>
<proteinExistence type="predicted"/>
<feature type="domain" description="FHA" evidence="3">
    <location>
        <begin position="283"/>
        <end position="345"/>
    </location>
</feature>
<evidence type="ECO:0000256" key="1">
    <source>
        <dbReference type="ARBA" id="ARBA00022553"/>
    </source>
</evidence>
<dbReference type="RefSeq" id="WP_136423174.1">
    <property type="nucleotide sequence ID" value="NZ_SSSN01000003.1"/>
</dbReference>
<comment type="caution">
    <text evidence="4">The sequence shown here is derived from an EMBL/GenBank/DDBJ whole genome shotgun (WGS) entry which is preliminary data.</text>
</comment>
<organism evidence="4 5">
    <name type="scientific">Orlajensenia flava</name>
    <dbReference type="NCBI Taxonomy" id="2565934"/>
    <lineage>
        <taxon>Bacteria</taxon>
        <taxon>Bacillati</taxon>
        <taxon>Actinomycetota</taxon>
        <taxon>Actinomycetes</taxon>
        <taxon>Micrococcales</taxon>
        <taxon>Microbacteriaceae</taxon>
        <taxon>Orlajensenia</taxon>
    </lineage>
</organism>
<dbReference type="Proteomes" id="UP000307380">
    <property type="component" value="Unassembled WGS sequence"/>
</dbReference>